<dbReference type="Proteomes" id="UP000799429">
    <property type="component" value="Unassembled WGS sequence"/>
</dbReference>
<proteinExistence type="predicted"/>
<keyword evidence="3" id="KW-1185">Reference proteome</keyword>
<feature type="transmembrane region" description="Helical" evidence="1">
    <location>
        <begin position="43"/>
        <end position="64"/>
    </location>
</feature>
<dbReference type="AlphaFoldDB" id="A0A9P4VRQ7"/>
<evidence type="ECO:0000256" key="1">
    <source>
        <dbReference type="SAM" id="Phobius"/>
    </source>
</evidence>
<reference evidence="2" key="1">
    <citation type="journal article" date="2020" name="Stud. Mycol.">
        <title>101 Dothideomycetes genomes: a test case for predicting lifestyles and emergence of pathogens.</title>
        <authorList>
            <person name="Haridas S."/>
            <person name="Albert R."/>
            <person name="Binder M."/>
            <person name="Bloem J."/>
            <person name="Labutti K."/>
            <person name="Salamov A."/>
            <person name="Andreopoulos B."/>
            <person name="Baker S."/>
            <person name="Barry K."/>
            <person name="Bills G."/>
            <person name="Bluhm B."/>
            <person name="Cannon C."/>
            <person name="Castanera R."/>
            <person name="Culley D."/>
            <person name="Daum C."/>
            <person name="Ezra D."/>
            <person name="Gonzalez J."/>
            <person name="Henrissat B."/>
            <person name="Kuo A."/>
            <person name="Liang C."/>
            <person name="Lipzen A."/>
            <person name="Lutzoni F."/>
            <person name="Magnuson J."/>
            <person name="Mondo S."/>
            <person name="Nolan M."/>
            <person name="Ohm R."/>
            <person name="Pangilinan J."/>
            <person name="Park H.-J."/>
            <person name="Ramirez L."/>
            <person name="Alfaro M."/>
            <person name="Sun H."/>
            <person name="Tritt A."/>
            <person name="Yoshinaga Y."/>
            <person name="Zwiers L.-H."/>
            <person name="Turgeon B."/>
            <person name="Goodwin S."/>
            <person name="Spatafora J."/>
            <person name="Crous P."/>
            <person name="Grigoriev I."/>
        </authorList>
    </citation>
    <scope>NUCLEOTIDE SEQUENCE</scope>
    <source>
        <strain evidence="2">CBS 101060</strain>
    </source>
</reference>
<gene>
    <name evidence="2" type="ORF">M501DRAFT_986012</name>
</gene>
<name>A0A9P4VRQ7_9PEZI</name>
<organism evidence="2 3">
    <name type="scientific">Patellaria atrata CBS 101060</name>
    <dbReference type="NCBI Taxonomy" id="1346257"/>
    <lineage>
        <taxon>Eukaryota</taxon>
        <taxon>Fungi</taxon>
        <taxon>Dikarya</taxon>
        <taxon>Ascomycota</taxon>
        <taxon>Pezizomycotina</taxon>
        <taxon>Dothideomycetes</taxon>
        <taxon>Dothideomycetes incertae sedis</taxon>
        <taxon>Patellariales</taxon>
        <taxon>Patellariaceae</taxon>
        <taxon>Patellaria</taxon>
    </lineage>
</organism>
<dbReference type="EMBL" id="MU006098">
    <property type="protein sequence ID" value="KAF2837794.1"/>
    <property type="molecule type" value="Genomic_DNA"/>
</dbReference>
<evidence type="ECO:0000313" key="3">
    <source>
        <dbReference type="Proteomes" id="UP000799429"/>
    </source>
</evidence>
<keyword evidence="1" id="KW-0472">Membrane</keyword>
<keyword evidence="1" id="KW-0812">Transmembrane</keyword>
<evidence type="ECO:0000313" key="2">
    <source>
        <dbReference type="EMBL" id="KAF2837794.1"/>
    </source>
</evidence>
<comment type="caution">
    <text evidence="2">The sequence shown here is derived from an EMBL/GenBank/DDBJ whole genome shotgun (WGS) entry which is preliminary data.</text>
</comment>
<protein>
    <submittedName>
        <fullName evidence="2">Uncharacterized protein</fullName>
    </submittedName>
</protein>
<sequence length="285" mass="32556">MVSTNPFFSSQRSTIRSVQVGPATEAMLSGRKMDIIYRDSYSGARIVLVPAVPCALLVHYSLLVRNHRFERTLMITNGPIVEGKVPAAAMVWVVARMYESATTKSHLKNLLRGGMFKAKMDYNTTDPSKLAVVPYPRSFVDMLHVHHCISALDLPFEFRSISEDLRQVMVDRPLDVLELSSVCSLPPRAALRESALAQTLKWWVCGAEGDWDAIEAYLLKKPNQELERMNFLYRTQWKDKAVAQSLEEGLRKAQEEKRGQLVLETVRKDMEWEGLVWGWTFIHRD</sequence>
<keyword evidence="1" id="KW-1133">Transmembrane helix</keyword>
<accession>A0A9P4VRQ7</accession>